<evidence type="ECO:0008006" key="2">
    <source>
        <dbReference type="Google" id="ProtNLM"/>
    </source>
</evidence>
<evidence type="ECO:0000313" key="1">
    <source>
        <dbReference type="EMBL" id="KMW68454.1"/>
    </source>
</evidence>
<protein>
    <recommendedName>
        <fullName evidence="2">Transposase</fullName>
    </recommendedName>
</protein>
<dbReference type="OrthoDB" id="4324149at2759"/>
<dbReference type="EMBL" id="GG749477">
    <property type="protein sequence ID" value="KMW68454.1"/>
    <property type="molecule type" value="Genomic_DNA"/>
</dbReference>
<dbReference type="InterPro" id="IPR009057">
    <property type="entry name" value="Homeodomain-like_sf"/>
</dbReference>
<dbReference type="AlphaFoldDB" id="A0A0J9HH39"/>
<accession>A0A0J9HH39</accession>
<dbReference type="SUPFAM" id="SSF46689">
    <property type="entry name" value="Homeodomain-like"/>
    <property type="match status" value="1"/>
</dbReference>
<name>A0A0J9HH39_AJEDA</name>
<reference evidence="1" key="1">
    <citation type="submission" date="2010-03" db="EMBL/GenBank/DDBJ databases">
        <title>Annotation of Blastomyces dermatitidis strain ATCC 18188.</title>
        <authorList>
            <consortium name="The Broad Institute Genome Sequencing Platform"/>
            <consortium name="Broad Institute Genome Sequencing Center for Infectious Disease."/>
            <person name="Cuomo C."/>
            <person name="Klein B."/>
            <person name="Sullivan T."/>
            <person name="Heitman J."/>
            <person name="Young S."/>
            <person name="Zeng Q."/>
            <person name="Gargeya S."/>
            <person name="Alvarado L."/>
            <person name="Berlin A.M."/>
            <person name="Chapman S.B."/>
            <person name="Chen Z."/>
            <person name="Freedman E."/>
            <person name="Gellesch M."/>
            <person name="Goldberg J."/>
            <person name="Griggs A."/>
            <person name="Gujja S."/>
            <person name="Heilman E."/>
            <person name="Heiman D."/>
            <person name="Howarth C."/>
            <person name="Mehta T."/>
            <person name="Neiman D."/>
            <person name="Pearson M."/>
            <person name="Roberts A."/>
            <person name="Saif S."/>
            <person name="Shea T."/>
            <person name="Shenoy N."/>
            <person name="Sisk P."/>
            <person name="Stolte C."/>
            <person name="Sykes S."/>
            <person name="White J."/>
            <person name="Yandava C."/>
            <person name="Haas B."/>
            <person name="Nusbaum C."/>
            <person name="Birren B."/>
        </authorList>
    </citation>
    <scope>NUCLEOTIDE SEQUENCE</scope>
    <source>
        <strain evidence="1">ATCC 18188</strain>
    </source>
</reference>
<dbReference type="Proteomes" id="UP000007802">
    <property type="component" value="Unassembled WGS sequence"/>
</dbReference>
<proteinExistence type="predicted"/>
<gene>
    <name evidence="1" type="ORF">BDDG_12834</name>
</gene>
<organism evidence="1">
    <name type="scientific">Ajellomyces dermatitidis (strain ATCC 18188 / CBS 674.68)</name>
    <name type="common">Blastomyces dermatitidis</name>
    <dbReference type="NCBI Taxonomy" id="653446"/>
    <lineage>
        <taxon>Eukaryota</taxon>
        <taxon>Fungi</taxon>
        <taxon>Dikarya</taxon>
        <taxon>Ascomycota</taxon>
        <taxon>Pezizomycotina</taxon>
        <taxon>Eurotiomycetes</taxon>
        <taxon>Eurotiomycetidae</taxon>
        <taxon>Onygenales</taxon>
        <taxon>Ajellomycetaceae</taxon>
        <taxon>Blastomyces</taxon>
    </lineage>
</organism>
<sequence>MPKSSNYTEEQLQRAVDTYKSNSKLKIMSLLQEFKVSYVTLYGRINGKKSRTMRVSLN</sequence>